<keyword evidence="2" id="KW-0378">Hydrolase</keyword>
<dbReference type="EC" id="3.5.1.28" evidence="2"/>
<dbReference type="CDD" id="cd02696">
    <property type="entry name" value="MurNAc-LAA"/>
    <property type="match status" value="1"/>
</dbReference>
<dbReference type="EMBL" id="VSSQ01047039">
    <property type="protein sequence ID" value="MPN01014.1"/>
    <property type="molecule type" value="Genomic_DNA"/>
</dbReference>
<dbReference type="Pfam" id="PF01520">
    <property type="entry name" value="Amidase_3"/>
    <property type="match status" value="1"/>
</dbReference>
<dbReference type="AlphaFoldDB" id="A0A645EJW8"/>
<protein>
    <submittedName>
        <fullName evidence="2">Germination-specific N-acetylmuramoyl-L-alanine amidase</fullName>
        <ecNumber evidence="2">3.5.1.28</ecNumber>
    </submittedName>
</protein>
<dbReference type="SUPFAM" id="SSF53187">
    <property type="entry name" value="Zn-dependent exopeptidases"/>
    <property type="match status" value="1"/>
</dbReference>
<feature type="domain" description="MurNAc-LAA" evidence="1">
    <location>
        <begin position="38"/>
        <end position="147"/>
    </location>
</feature>
<name>A0A645EJW8_9ZZZZ</name>
<dbReference type="SMART" id="SM00646">
    <property type="entry name" value="Ami_3"/>
    <property type="match status" value="1"/>
</dbReference>
<proteinExistence type="predicted"/>
<organism evidence="2">
    <name type="scientific">bioreactor metagenome</name>
    <dbReference type="NCBI Taxonomy" id="1076179"/>
    <lineage>
        <taxon>unclassified sequences</taxon>
        <taxon>metagenomes</taxon>
        <taxon>ecological metagenomes</taxon>
    </lineage>
</organism>
<dbReference type="PANTHER" id="PTHR30404:SF7">
    <property type="entry name" value="CELL WALL AMIDASE LYTH-RELATED"/>
    <property type="match status" value="1"/>
</dbReference>
<dbReference type="InterPro" id="IPR002508">
    <property type="entry name" value="MurNAc-LAA_cat"/>
</dbReference>
<comment type="caution">
    <text evidence="2">The sequence shown here is derived from an EMBL/GenBank/DDBJ whole genome shotgun (WGS) entry which is preliminary data.</text>
</comment>
<dbReference type="GO" id="GO:0009253">
    <property type="term" value="P:peptidoglycan catabolic process"/>
    <property type="evidence" value="ECO:0007669"/>
    <property type="project" value="InterPro"/>
</dbReference>
<dbReference type="Gene3D" id="3.40.630.40">
    <property type="entry name" value="Zn-dependent exopeptidases"/>
    <property type="match status" value="1"/>
</dbReference>
<dbReference type="GO" id="GO:0030288">
    <property type="term" value="C:outer membrane-bounded periplasmic space"/>
    <property type="evidence" value="ECO:0007669"/>
    <property type="project" value="TreeGrafter"/>
</dbReference>
<gene>
    <name evidence="2" type="primary">cwlD_5</name>
    <name evidence="2" type="ORF">SDC9_148213</name>
</gene>
<reference evidence="2" key="1">
    <citation type="submission" date="2019-08" db="EMBL/GenBank/DDBJ databases">
        <authorList>
            <person name="Kucharzyk K."/>
            <person name="Murdoch R.W."/>
            <person name="Higgins S."/>
            <person name="Loffler F."/>
        </authorList>
    </citation>
    <scope>NUCLEOTIDE SEQUENCE</scope>
</reference>
<evidence type="ECO:0000259" key="1">
    <source>
        <dbReference type="SMART" id="SM00646"/>
    </source>
</evidence>
<dbReference type="GO" id="GO:0008745">
    <property type="term" value="F:N-acetylmuramoyl-L-alanine amidase activity"/>
    <property type="evidence" value="ECO:0007669"/>
    <property type="project" value="UniProtKB-EC"/>
</dbReference>
<sequence length="152" mass="16697">MLKEKLESNGATVIMTRETDQDVSYPHASSSEELGARVNIASDAEADIFISIHNDSFTSITAAGTTTFHYGDEESVELAQCIQKNLVDELGTMDRGTRFGSFYVIRYAKMPAVLVEVAFISNPEEELLLASTDGRSKAAESIFKGIVKYFKV</sequence>
<dbReference type="InterPro" id="IPR050695">
    <property type="entry name" value="N-acetylmuramoyl_amidase_3"/>
</dbReference>
<accession>A0A645EJW8</accession>
<evidence type="ECO:0000313" key="2">
    <source>
        <dbReference type="EMBL" id="MPN01014.1"/>
    </source>
</evidence>
<dbReference type="PANTHER" id="PTHR30404">
    <property type="entry name" value="N-ACETYLMURAMOYL-L-ALANINE AMIDASE"/>
    <property type="match status" value="1"/>
</dbReference>